<dbReference type="AlphaFoldDB" id="A0A843WAS2"/>
<accession>A0A843WAS2</accession>
<keyword evidence="2" id="KW-1185">Reference proteome</keyword>
<protein>
    <submittedName>
        <fullName evidence="1">Uncharacterized protein</fullName>
    </submittedName>
</protein>
<gene>
    <name evidence="1" type="ORF">Taro_034668</name>
</gene>
<proteinExistence type="predicted"/>
<comment type="caution">
    <text evidence="1">The sequence shown here is derived from an EMBL/GenBank/DDBJ whole genome shotgun (WGS) entry which is preliminary data.</text>
</comment>
<reference evidence="1" key="1">
    <citation type="submission" date="2017-07" db="EMBL/GenBank/DDBJ databases">
        <title>Taro Niue Genome Assembly and Annotation.</title>
        <authorList>
            <person name="Atibalentja N."/>
            <person name="Keating K."/>
            <person name="Fields C.J."/>
        </authorList>
    </citation>
    <scope>NUCLEOTIDE SEQUENCE</scope>
    <source>
        <strain evidence="1">Niue_2</strain>
        <tissue evidence="1">Leaf</tissue>
    </source>
</reference>
<evidence type="ECO:0000313" key="1">
    <source>
        <dbReference type="EMBL" id="MQM01915.1"/>
    </source>
</evidence>
<name>A0A843WAS2_COLES</name>
<organism evidence="1 2">
    <name type="scientific">Colocasia esculenta</name>
    <name type="common">Wild taro</name>
    <name type="synonym">Arum esculentum</name>
    <dbReference type="NCBI Taxonomy" id="4460"/>
    <lineage>
        <taxon>Eukaryota</taxon>
        <taxon>Viridiplantae</taxon>
        <taxon>Streptophyta</taxon>
        <taxon>Embryophyta</taxon>
        <taxon>Tracheophyta</taxon>
        <taxon>Spermatophyta</taxon>
        <taxon>Magnoliopsida</taxon>
        <taxon>Liliopsida</taxon>
        <taxon>Araceae</taxon>
        <taxon>Aroideae</taxon>
        <taxon>Colocasieae</taxon>
        <taxon>Colocasia</taxon>
    </lineage>
</organism>
<evidence type="ECO:0000313" key="2">
    <source>
        <dbReference type="Proteomes" id="UP000652761"/>
    </source>
</evidence>
<dbReference type="EMBL" id="NMUH01002756">
    <property type="protein sequence ID" value="MQM01915.1"/>
    <property type="molecule type" value="Genomic_DNA"/>
</dbReference>
<dbReference type="Proteomes" id="UP000652761">
    <property type="component" value="Unassembled WGS sequence"/>
</dbReference>
<sequence>MCFVLEGPLVSTLLEVVSTHCPNTAQKEFWESH</sequence>